<dbReference type="AlphaFoldDB" id="A0A4R2HDY8"/>
<organism evidence="1 2">
    <name type="scientific">Kribbella steppae</name>
    <dbReference type="NCBI Taxonomy" id="2512223"/>
    <lineage>
        <taxon>Bacteria</taxon>
        <taxon>Bacillati</taxon>
        <taxon>Actinomycetota</taxon>
        <taxon>Actinomycetes</taxon>
        <taxon>Propionibacteriales</taxon>
        <taxon>Kribbellaceae</taxon>
        <taxon>Kribbella</taxon>
    </lineage>
</organism>
<evidence type="ECO:0000313" key="1">
    <source>
        <dbReference type="EMBL" id="TCO26234.1"/>
    </source>
</evidence>
<evidence type="ECO:0000313" key="2">
    <source>
        <dbReference type="Proteomes" id="UP000294508"/>
    </source>
</evidence>
<sequence>MSATGRPGGAALVRPRMQPVMTMRKYASLLI</sequence>
<dbReference type="EMBL" id="SLWN01000007">
    <property type="protein sequence ID" value="TCO26234.1"/>
    <property type="molecule type" value="Genomic_DNA"/>
</dbReference>
<reference evidence="1 2" key="1">
    <citation type="journal article" date="2015" name="Stand. Genomic Sci.">
        <title>Genomic Encyclopedia of Bacterial and Archaeal Type Strains, Phase III: the genomes of soil and plant-associated and newly described type strains.</title>
        <authorList>
            <person name="Whitman W.B."/>
            <person name="Woyke T."/>
            <person name="Klenk H.P."/>
            <person name="Zhou Y."/>
            <person name="Lilburn T.G."/>
            <person name="Beck B.J."/>
            <person name="De Vos P."/>
            <person name="Vandamme P."/>
            <person name="Eisen J.A."/>
            <person name="Garrity G."/>
            <person name="Hugenholtz P."/>
            <person name="Kyrpides N.C."/>
        </authorList>
    </citation>
    <scope>NUCLEOTIDE SEQUENCE [LARGE SCALE GENOMIC DNA]</scope>
    <source>
        <strain evidence="1 2">VKM Ac-2572</strain>
    </source>
</reference>
<proteinExistence type="predicted"/>
<accession>A0A4R2HDY8</accession>
<keyword evidence="2" id="KW-1185">Reference proteome</keyword>
<protein>
    <submittedName>
        <fullName evidence="1">Uncharacterized protein</fullName>
    </submittedName>
</protein>
<dbReference type="Proteomes" id="UP000294508">
    <property type="component" value="Unassembled WGS sequence"/>
</dbReference>
<gene>
    <name evidence="1" type="ORF">EV652_107125</name>
</gene>
<name>A0A4R2HDY8_9ACTN</name>
<comment type="caution">
    <text evidence="1">The sequence shown here is derived from an EMBL/GenBank/DDBJ whole genome shotgun (WGS) entry which is preliminary data.</text>
</comment>